<dbReference type="OMA" id="ETHQTHV"/>
<reference evidence="2" key="1">
    <citation type="journal article" date="2015" name="Genome Announc.">
        <title>Genome sequence of the AIDS-associated pathogen Penicillium marneffei (ATCC18224) and its near taxonomic relative Talaromyces stipitatus (ATCC10500).</title>
        <authorList>
            <person name="Nierman W.C."/>
            <person name="Fedorova-Abrams N.D."/>
            <person name="Andrianopoulos A."/>
        </authorList>
    </citation>
    <scope>NUCLEOTIDE SEQUENCE [LARGE SCALE GENOMIC DNA]</scope>
    <source>
        <strain evidence="2">ATCC 10500 / CBS 375.48 / QM 6759 / NRRL 1006</strain>
    </source>
</reference>
<keyword evidence="2" id="KW-1185">Reference proteome</keyword>
<evidence type="ECO:0000313" key="2">
    <source>
        <dbReference type="Proteomes" id="UP000001745"/>
    </source>
</evidence>
<dbReference type="VEuPathDB" id="FungiDB:TSTA_080440"/>
<evidence type="ECO:0000313" key="1">
    <source>
        <dbReference type="EMBL" id="EED11433.1"/>
    </source>
</evidence>
<dbReference type="Proteomes" id="UP000001745">
    <property type="component" value="Unassembled WGS sequence"/>
</dbReference>
<dbReference type="GeneID" id="8108967"/>
<dbReference type="EMBL" id="EQ962664">
    <property type="protein sequence ID" value="EED11433.1"/>
    <property type="molecule type" value="Genomic_DNA"/>
</dbReference>
<accession>B8MVK9</accession>
<dbReference type="InParanoid" id="B8MVK9"/>
<gene>
    <name evidence="1" type="ORF">TSTA_080440</name>
</gene>
<dbReference type="PhylomeDB" id="B8MVK9"/>
<dbReference type="OrthoDB" id="9991317at2759"/>
<dbReference type="AlphaFoldDB" id="B8MVK9"/>
<dbReference type="STRING" id="441959.B8MVK9"/>
<name>B8MVK9_TALSN</name>
<proteinExistence type="predicted"/>
<sequence>MALDGRPTNYNDFRDQLNRDLNPCGPNDGGLIVCKGGHILSDNSIEKWLMNHASPPGHPNGLASPTMQHTLSQVAGLASDASAVALDSQQPPLVALQLLEQGRGLLAASAYEMRMDIMNLQEADPVLAEKFIAVREQLQSPIVSETNIEQTDRPSWKSQSDHRHKADEQFDKLVAEIRGKQGFENFVGAPSLEEMQDAAASGPIAVINVSTYRCDAILVETHQTHVLTLPSLNREEIKEKTVNVHLGSPELLQWLWDVVTEPVLNALGYIDRPSSDQWPHFWWIPTDLLTRFPPHAAGYHDRASGQTVTAHQRFFAP</sequence>
<organism evidence="1 2">
    <name type="scientific">Talaromyces stipitatus (strain ATCC 10500 / CBS 375.48 / QM 6759 / NRRL 1006)</name>
    <name type="common">Penicillium stipitatum</name>
    <dbReference type="NCBI Taxonomy" id="441959"/>
    <lineage>
        <taxon>Eukaryota</taxon>
        <taxon>Fungi</taxon>
        <taxon>Dikarya</taxon>
        <taxon>Ascomycota</taxon>
        <taxon>Pezizomycotina</taxon>
        <taxon>Eurotiomycetes</taxon>
        <taxon>Eurotiomycetidae</taxon>
        <taxon>Eurotiales</taxon>
        <taxon>Trichocomaceae</taxon>
        <taxon>Talaromyces</taxon>
        <taxon>Talaromyces sect. Talaromyces</taxon>
    </lineage>
</organism>
<dbReference type="HOGENOM" id="CLU_877662_0_0_1"/>
<dbReference type="RefSeq" id="XP_002488843.1">
    <property type="nucleotide sequence ID" value="XM_002488798.1"/>
</dbReference>
<dbReference type="eggNOG" id="KOG4626">
    <property type="taxonomic scope" value="Eukaryota"/>
</dbReference>
<protein>
    <submittedName>
        <fullName evidence="1">Uncharacterized protein</fullName>
    </submittedName>
</protein>